<dbReference type="GO" id="GO:0022857">
    <property type="term" value="F:transmembrane transporter activity"/>
    <property type="evidence" value="ECO:0007669"/>
    <property type="project" value="TreeGrafter"/>
</dbReference>
<dbReference type="InterPro" id="IPR055348">
    <property type="entry name" value="DctQ"/>
</dbReference>
<evidence type="ECO:0000256" key="6">
    <source>
        <dbReference type="ARBA" id="ARBA00022989"/>
    </source>
</evidence>
<gene>
    <name evidence="11" type="ORF">SAMN02745124_00347</name>
</gene>
<evidence type="ECO:0000313" key="12">
    <source>
        <dbReference type="Proteomes" id="UP000184139"/>
    </source>
</evidence>
<evidence type="ECO:0000256" key="4">
    <source>
        <dbReference type="ARBA" id="ARBA00022519"/>
    </source>
</evidence>
<protein>
    <submittedName>
        <fullName evidence="11">TRAP-type C4-dicarboxylate transport system, small permease component</fullName>
    </submittedName>
</protein>
<dbReference type="Pfam" id="PF04290">
    <property type="entry name" value="DctQ"/>
    <property type="match status" value="1"/>
</dbReference>
<sequence>MSLPPERACRPMRRVLDTLYLVSGWLAAFFIAAIGGVVVAQVSMNLIDRASTLLRGTAVGLTIPSYADFTGFFLAAASFLALAHTFRQGEHIRVTILIGHLPARIAWAFEFWCVAVAAAISCYFTWYTGVLVGESYRFNDLSPGMIAVPLWIPQTAMLIGLIILSIALIDEFVGLLRGRKPAYLESDEGLLVSEPYENDAPPAETEQRRA</sequence>
<keyword evidence="3" id="KW-1003">Cell membrane</keyword>
<dbReference type="AlphaFoldDB" id="A0A1M5SGZ5"/>
<comment type="similarity">
    <text evidence="8">Belongs to the TRAP transporter small permease family.</text>
</comment>
<feature type="domain" description="Tripartite ATP-independent periplasmic transporters DctQ component" evidence="10">
    <location>
        <begin position="64"/>
        <end position="177"/>
    </location>
</feature>
<feature type="transmembrane region" description="Helical" evidence="9">
    <location>
        <begin position="63"/>
        <end position="84"/>
    </location>
</feature>
<keyword evidence="2" id="KW-0813">Transport</keyword>
<dbReference type="Proteomes" id="UP000184139">
    <property type="component" value="Unassembled WGS sequence"/>
</dbReference>
<dbReference type="RefSeq" id="WP_244155753.1">
    <property type="nucleotide sequence ID" value="NZ_FQXS01000001.1"/>
</dbReference>
<name>A0A1M5SGZ5_9BACT</name>
<evidence type="ECO:0000259" key="10">
    <source>
        <dbReference type="Pfam" id="PF04290"/>
    </source>
</evidence>
<evidence type="ECO:0000256" key="9">
    <source>
        <dbReference type="SAM" id="Phobius"/>
    </source>
</evidence>
<dbReference type="STRING" id="1121409.SAMN02745124_00347"/>
<evidence type="ECO:0000256" key="5">
    <source>
        <dbReference type="ARBA" id="ARBA00022692"/>
    </source>
</evidence>
<comment type="subcellular location">
    <subcellularLocation>
        <location evidence="1">Cell inner membrane</location>
        <topology evidence="1">Multi-pass membrane protein</topology>
    </subcellularLocation>
</comment>
<evidence type="ECO:0000256" key="2">
    <source>
        <dbReference type="ARBA" id="ARBA00022448"/>
    </source>
</evidence>
<keyword evidence="4" id="KW-0997">Cell inner membrane</keyword>
<evidence type="ECO:0000256" key="1">
    <source>
        <dbReference type="ARBA" id="ARBA00004429"/>
    </source>
</evidence>
<evidence type="ECO:0000256" key="8">
    <source>
        <dbReference type="ARBA" id="ARBA00038436"/>
    </source>
</evidence>
<feature type="transmembrane region" description="Helical" evidence="9">
    <location>
        <begin position="20"/>
        <end position="43"/>
    </location>
</feature>
<keyword evidence="5 9" id="KW-0812">Transmembrane</keyword>
<dbReference type="PANTHER" id="PTHR35011">
    <property type="entry name" value="2,3-DIKETO-L-GULONATE TRAP TRANSPORTER SMALL PERMEASE PROTEIN YIAM"/>
    <property type="match status" value="1"/>
</dbReference>
<reference evidence="11 12" key="1">
    <citation type="submission" date="2016-11" db="EMBL/GenBank/DDBJ databases">
        <authorList>
            <person name="Jaros S."/>
            <person name="Januszkiewicz K."/>
            <person name="Wedrychowicz H."/>
        </authorList>
    </citation>
    <scope>NUCLEOTIDE SEQUENCE [LARGE SCALE GENOMIC DNA]</scope>
    <source>
        <strain evidence="11 12">DSM 9705</strain>
    </source>
</reference>
<feature type="transmembrane region" description="Helical" evidence="9">
    <location>
        <begin position="146"/>
        <end position="169"/>
    </location>
</feature>
<accession>A0A1M5SGZ5</accession>
<dbReference type="InterPro" id="IPR007387">
    <property type="entry name" value="TRAP_DctQ"/>
</dbReference>
<keyword evidence="12" id="KW-1185">Reference proteome</keyword>
<dbReference type="GO" id="GO:0005886">
    <property type="term" value="C:plasma membrane"/>
    <property type="evidence" value="ECO:0007669"/>
    <property type="project" value="UniProtKB-SubCell"/>
</dbReference>
<organism evidence="11 12">
    <name type="scientific">Desulfofustis glycolicus DSM 9705</name>
    <dbReference type="NCBI Taxonomy" id="1121409"/>
    <lineage>
        <taxon>Bacteria</taxon>
        <taxon>Pseudomonadati</taxon>
        <taxon>Thermodesulfobacteriota</taxon>
        <taxon>Desulfobulbia</taxon>
        <taxon>Desulfobulbales</taxon>
        <taxon>Desulfocapsaceae</taxon>
        <taxon>Desulfofustis</taxon>
    </lineage>
</organism>
<dbReference type="PANTHER" id="PTHR35011:SF10">
    <property type="entry name" value="TRAP TRANSPORTER SMALL PERMEASE PROTEIN"/>
    <property type="match status" value="1"/>
</dbReference>
<evidence type="ECO:0000256" key="3">
    <source>
        <dbReference type="ARBA" id="ARBA00022475"/>
    </source>
</evidence>
<evidence type="ECO:0000313" key="11">
    <source>
        <dbReference type="EMBL" id="SHH37771.1"/>
    </source>
</evidence>
<evidence type="ECO:0000256" key="7">
    <source>
        <dbReference type="ARBA" id="ARBA00023136"/>
    </source>
</evidence>
<feature type="transmembrane region" description="Helical" evidence="9">
    <location>
        <begin position="105"/>
        <end position="126"/>
    </location>
</feature>
<proteinExistence type="inferred from homology"/>
<keyword evidence="6 9" id="KW-1133">Transmembrane helix</keyword>
<dbReference type="EMBL" id="FQXS01000001">
    <property type="protein sequence ID" value="SHH37771.1"/>
    <property type="molecule type" value="Genomic_DNA"/>
</dbReference>
<dbReference type="GO" id="GO:0015740">
    <property type="term" value="P:C4-dicarboxylate transport"/>
    <property type="evidence" value="ECO:0007669"/>
    <property type="project" value="TreeGrafter"/>
</dbReference>
<keyword evidence="7 9" id="KW-0472">Membrane</keyword>